<keyword evidence="8" id="KW-1185">Reference proteome</keyword>
<keyword evidence="4 6" id="KW-1081">Inhibition of host apoptosis by viral BCL2-like protein</keyword>
<dbReference type="Pfam" id="PF01691">
    <property type="entry name" value="Adeno_E1B_19K"/>
    <property type="match status" value="1"/>
</dbReference>
<proteinExistence type="inferred from homology"/>
<name>A0A0K1DBT8_ADEE2</name>
<evidence type="ECO:0000313" key="8">
    <source>
        <dbReference type="Proteomes" id="UP000102399"/>
    </source>
</evidence>
<evidence type="ECO:0000256" key="5">
    <source>
        <dbReference type="ARBA" id="ARBA00023323"/>
    </source>
</evidence>
<accession>A0A0K1DBT8</accession>
<evidence type="ECO:0000256" key="1">
    <source>
        <dbReference type="ARBA" id="ARBA00010275"/>
    </source>
</evidence>
<organism evidence="7 8">
    <name type="scientific">Equine adenovirus B serotype 2</name>
    <name type="common">EAdV-2</name>
    <name type="synonym">Equine adenovirus 2</name>
    <dbReference type="NCBI Taxonomy" id="67603"/>
    <lineage>
        <taxon>Viruses</taxon>
        <taxon>Varidnaviria</taxon>
        <taxon>Bamfordvirae</taxon>
        <taxon>Preplasmiviricota</taxon>
        <taxon>Polisuviricotina</taxon>
        <taxon>Pharingeaviricetes</taxon>
        <taxon>Rowavirales</taxon>
        <taxon>Adenoviridae</taxon>
        <taxon>Mastadenovirus</taxon>
        <taxon>Mastadenovirus equidae</taxon>
        <taxon>Equine mastadenovirus B</taxon>
    </lineage>
</organism>
<dbReference type="InterPro" id="IPR002924">
    <property type="entry name" value="Adenovir_t-Ag_E1B_19kDa"/>
</dbReference>
<protein>
    <recommendedName>
        <fullName evidence="6">E1B protein, small T-antigen</fullName>
    </recommendedName>
</protein>
<keyword evidence="3 6" id="KW-0945">Host-virus interaction</keyword>
<dbReference type="KEGG" id="vg:25395998"/>
<evidence type="ECO:0000256" key="3">
    <source>
        <dbReference type="ARBA" id="ARBA00022581"/>
    </source>
</evidence>
<evidence type="ECO:0000256" key="6">
    <source>
        <dbReference type="RuleBase" id="RU364111"/>
    </source>
</evidence>
<evidence type="ECO:0000313" key="7">
    <source>
        <dbReference type="EMBL" id="AKT26017.1"/>
    </source>
</evidence>
<gene>
    <name evidence="7" type="primary">E1a</name>
</gene>
<keyword evidence="5 6" id="KW-1119">Modulation of host cell apoptosis by virus</keyword>
<reference evidence="7 8" key="1">
    <citation type="journal article" date="2015" name="Vet. Microbiol.">
        <title>Characterisation of the Equine adenovirus 2 genome.</title>
        <authorList>
            <person name="Giles C."/>
            <person name="Vanniasinkam T."/>
            <person name="Barton M."/>
            <person name="Mahony T.J."/>
        </authorList>
    </citation>
    <scope>NUCLEOTIDE SEQUENCE [LARGE SCALE GENOMIC DNA]</scope>
    <source>
        <strain evidence="7">EAdV2.385/75.9</strain>
    </source>
</reference>
<dbReference type="OrthoDB" id="10729at10239"/>
<dbReference type="GeneID" id="25395998"/>
<dbReference type="EMBL" id="KT160425">
    <property type="protein sequence ID" value="AKT26017.1"/>
    <property type="molecule type" value="Genomic_DNA"/>
</dbReference>
<dbReference type="RefSeq" id="YP_009162341.1">
    <property type="nucleotide sequence ID" value="NC_027705.1"/>
</dbReference>
<evidence type="ECO:0000256" key="2">
    <source>
        <dbReference type="ARBA" id="ARBA00022518"/>
    </source>
</evidence>
<keyword evidence="2 6" id="KW-0244">Early protein</keyword>
<dbReference type="GO" id="GO:0033668">
    <property type="term" value="P:symbiont-mediated suppression of host apoptosis"/>
    <property type="evidence" value="ECO:0007669"/>
    <property type="project" value="UniProtKB-KW"/>
</dbReference>
<comment type="similarity">
    <text evidence="1 6">Belongs to the adenoviridae E1B 19 kDa protein family.</text>
</comment>
<evidence type="ECO:0000256" key="4">
    <source>
        <dbReference type="ARBA" id="ARBA00023189"/>
    </source>
</evidence>
<organismHost>
    <name type="scientific">Equus caballus</name>
    <name type="common">Horse</name>
    <dbReference type="NCBI Taxonomy" id="9796"/>
</organismHost>
<sequence length="138" mass="16357">MDLMKLLDFKEFKRCVYLASNRCRWWEKIFCTRFIKFVRQIKKENFLEFAELILCNTAFSSCLKSGQVSLFHNTVLCELDFSNPGRVVTNLAFLSYLIDMWDQVDVFSHEFILESVCFPAWQRFNQTQPKGVLKSTEV</sequence>
<dbReference type="Proteomes" id="UP000102399">
    <property type="component" value="Segment"/>
</dbReference>